<evidence type="ECO:0000256" key="3">
    <source>
        <dbReference type="PIRSR" id="PIRSR607837-1"/>
    </source>
</evidence>
<dbReference type="PANTHER" id="PTHR37302">
    <property type="entry name" value="SLR1116 PROTEIN"/>
    <property type="match status" value="1"/>
</dbReference>
<dbReference type="Pfam" id="PF05163">
    <property type="entry name" value="DinB"/>
    <property type="match status" value="1"/>
</dbReference>
<dbReference type="EMBL" id="APLQ01000011">
    <property type="protein sequence ID" value="ENO16085.1"/>
    <property type="molecule type" value="Genomic_DNA"/>
</dbReference>
<evidence type="ECO:0000256" key="2">
    <source>
        <dbReference type="ARBA" id="ARBA00022723"/>
    </source>
</evidence>
<reference evidence="4 5" key="1">
    <citation type="journal article" date="2013" name="Genome Announc.">
        <title>Genome Sequence of the Polycyclic Aromatic Hydrocarbon-Degrading Bacterium Strain Marinobacter nanhaiticus D15-8WT.</title>
        <authorList>
            <person name="Cui Z."/>
            <person name="Gao W."/>
            <person name="Li Q."/>
            <person name="Xu G."/>
            <person name="Zheng L."/>
        </authorList>
    </citation>
    <scope>NUCLEOTIDE SEQUENCE [LARGE SCALE GENOMIC DNA]</scope>
    <source>
        <strain evidence="4 5">D15-8W</strain>
    </source>
</reference>
<comment type="similarity">
    <text evidence="1">Belongs to the DinB family.</text>
</comment>
<dbReference type="eggNOG" id="COG2318">
    <property type="taxonomic scope" value="Bacteria"/>
</dbReference>
<feature type="binding site" evidence="3">
    <location>
        <position position="150"/>
    </location>
    <ligand>
        <name>a divalent metal cation</name>
        <dbReference type="ChEBI" id="CHEBI:60240"/>
    </ligand>
</feature>
<evidence type="ECO:0000313" key="5">
    <source>
        <dbReference type="Proteomes" id="UP000013165"/>
    </source>
</evidence>
<dbReference type="InterPro" id="IPR034660">
    <property type="entry name" value="DinB/YfiT-like"/>
</dbReference>
<dbReference type="RefSeq" id="WP_004580375.1">
    <property type="nucleotide sequence ID" value="NZ_AP028878.1"/>
</dbReference>
<dbReference type="GO" id="GO:0046872">
    <property type="term" value="F:metal ion binding"/>
    <property type="evidence" value="ECO:0007669"/>
    <property type="project" value="UniProtKB-KW"/>
</dbReference>
<dbReference type="Proteomes" id="UP000013165">
    <property type="component" value="Unassembled WGS sequence"/>
</dbReference>
<protein>
    <submittedName>
        <fullName evidence="4">Damage-inducible protein DinB</fullName>
    </submittedName>
</protein>
<proteinExistence type="inferred from homology"/>
<sequence length="181" mass="20924">MSLKQQFALMADYNAWMNIELYTHASKLVPETRRQDMGAFFGSIESTLNHILVADIVWLRRFESHPSAFATLKNLSDFPHPESLGRLLFDEFTLLHESRKNMDALLIRFIEETDEQDYDVPLHYRNSKGMPFTKPFGPLLMHLFNHQTHHRGQASALFNQLGVDIGVTDLLPRIPDQLKAM</sequence>
<evidence type="ECO:0000256" key="1">
    <source>
        <dbReference type="ARBA" id="ARBA00008635"/>
    </source>
</evidence>
<organism evidence="4 5">
    <name type="scientific">Marinobacter nanhaiticus D15-8W</name>
    <dbReference type="NCBI Taxonomy" id="626887"/>
    <lineage>
        <taxon>Bacteria</taxon>
        <taxon>Pseudomonadati</taxon>
        <taxon>Pseudomonadota</taxon>
        <taxon>Gammaproteobacteria</taxon>
        <taxon>Pseudomonadales</taxon>
        <taxon>Marinobacteraceae</taxon>
        <taxon>Marinobacter</taxon>
    </lineage>
</organism>
<dbReference type="OrthoDB" id="9807509at2"/>
<dbReference type="AlphaFoldDB" id="N6W0M0"/>
<comment type="caution">
    <text evidence="4">The sequence shown here is derived from an EMBL/GenBank/DDBJ whole genome shotgun (WGS) entry which is preliminary data.</text>
</comment>
<feature type="binding site" evidence="3">
    <location>
        <position position="146"/>
    </location>
    <ligand>
        <name>a divalent metal cation</name>
        <dbReference type="ChEBI" id="CHEBI:60240"/>
    </ligand>
</feature>
<keyword evidence="5" id="KW-1185">Reference proteome</keyword>
<feature type="binding site" evidence="3">
    <location>
        <position position="50"/>
    </location>
    <ligand>
        <name>a divalent metal cation</name>
        <dbReference type="ChEBI" id="CHEBI:60240"/>
    </ligand>
</feature>
<evidence type="ECO:0000313" key="4">
    <source>
        <dbReference type="EMBL" id="ENO16085.1"/>
    </source>
</evidence>
<name>N6W0M0_9GAMM</name>
<dbReference type="PATRIC" id="fig|626887.3.peg.2414"/>
<accession>N6W0M0</accession>
<gene>
    <name evidence="4" type="ORF">J057_12051</name>
</gene>
<dbReference type="SUPFAM" id="SSF109854">
    <property type="entry name" value="DinB/YfiT-like putative metalloenzymes"/>
    <property type="match status" value="1"/>
</dbReference>
<dbReference type="Gene3D" id="1.20.120.450">
    <property type="entry name" value="dinb family like domain"/>
    <property type="match status" value="1"/>
</dbReference>
<keyword evidence="2 3" id="KW-0479">Metal-binding</keyword>
<dbReference type="HOGENOM" id="CLU_101283_1_1_6"/>
<dbReference type="PANTHER" id="PTHR37302:SF1">
    <property type="entry name" value="PROTEIN DINB"/>
    <property type="match status" value="1"/>
</dbReference>
<dbReference type="InterPro" id="IPR007837">
    <property type="entry name" value="DinB"/>
</dbReference>